<comment type="caution">
    <text evidence="2">The sequence shown here is derived from an EMBL/GenBank/DDBJ whole genome shotgun (WGS) entry which is preliminary data.</text>
</comment>
<protein>
    <recommendedName>
        <fullName evidence="4">Phenylalanyl-tRNA synthetase subunit beta</fullName>
    </recommendedName>
</protein>
<organism evidence="2 3">
    <name type="scientific">Paenibacillus glycinis</name>
    <dbReference type="NCBI Taxonomy" id="2697035"/>
    <lineage>
        <taxon>Bacteria</taxon>
        <taxon>Bacillati</taxon>
        <taxon>Bacillota</taxon>
        <taxon>Bacilli</taxon>
        <taxon>Bacillales</taxon>
        <taxon>Paenibacillaceae</taxon>
        <taxon>Paenibacillus</taxon>
    </lineage>
</organism>
<dbReference type="EMBL" id="JAAAMV010000028">
    <property type="protein sequence ID" value="NBD27575.1"/>
    <property type="molecule type" value="Genomic_DNA"/>
</dbReference>
<evidence type="ECO:0000256" key="1">
    <source>
        <dbReference type="SAM" id="MobiDB-lite"/>
    </source>
</evidence>
<name>A0ABW9XXZ3_9BACL</name>
<reference evidence="2 3" key="1">
    <citation type="submission" date="2020-01" db="EMBL/GenBank/DDBJ databases">
        <title>Paenibacillus soybeanensis sp. nov. isolated from the nodules of soybean (Glycine max(L.) Merr).</title>
        <authorList>
            <person name="Wang H."/>
        </authorList>
    </citation>
    <scope>NUCLEOTIDE SEQUENCE [LARGE SCALE GENOMIC DNA]</scope>
    <source>
        <strain evidence="2 3">T1</strain>
    </source>
</reference>
<evidence type="ECO:0008006" key="4">
    <source>
        <dbReference type="Google" id="ProtNLM"/>
    </source>
</evidence>
<feature type="region of interest" description="Disordered" evidence="1">
    <location>
        <begin position="72"/>
        <end position="94"/>
    </location>
</feature>
<feature type="compositionally biased region" description="Basic and acidic residues" evidence="1">
    <location>
        <begin position="72"/>
        <end position="86"/>
    </location>
</feature>
<evidence type="ECO:0000313" key="3">
    <source>
        <dbReference type="Proteomes" id="UP000665561"/>
    </source>
</evidence>
<sequence>MKKWIMVLILAAGIGFAGYKYVYHAVGNKIMEQVADEVLNAKETTEMLADPEVKQMIQSSLDAEDVKHLLGEQAVAEDRAGTDKQGHSSPKKMAVKNKNEAIKLVMDKFSIGELKDMAAKVKGGMTGQEKAELKQRVSERFSEDELDSLKIIALMEAEKH</sequence>
<gene>
    <name evidence="2" type="ORF">GT019_27190</name>
</gene>
<accession>A0ABW9XXZ3</accession>
<dbReference type="Proteomes" id="UP000665561">
    <property type="component" value="Unassembled WGS sequence"/>
</dbReference>
<keyword evidence="3" id="KW-1185">Reference proteome</keyword>
<dbReference type="RefSeq" id="WP_161746591.1">
    <property type="nucleotide sequence ID" value="NZ_JAAAMV010000028.1"/>
</dbReference>
<proteinExistence type="predicted"/>
<evidence type="ECO:0000313" key="2">
    <source>
        <dbReference type="EMBL" id="NBD27575.1"/>
    </source>
</evidence>